<dbReference type="OrthoDB" id="10403310at2759"/>
<organism evidence="2">
    <name type="scientific">Rhodotorula toruloides</name>
    <name type="common">Yeast</name>
    <name type="synonym">Rhodosporidium toruloides</name>
    <dbReference type="NCBI Taxonomy" id="5286"/>
    <lineage>
        <taxon>Eukaryota</taxon>
        <taxon>Fungi</taxon>
        <taxon>Dikarya</taxon>
        <taxon>Basidiomycota</taxon>
        <taxon>Pucciniomycotina</taxon>
        <taxon>Microbotryomycetes</taxon>
        <taxon>Sporidiobolales</taxon>
        <taxon>Sporidiobolaceae</taxon>
        <taxon>Rhodotorula</taxon>
    </lineage>
</organism>
<gene>
    <name evidence="2" type="ORF">RHTO0S_15e03488g</name>
</gene>
<proteinExistence type="predicted"/>
<feature type="region of interest" description="Disordered" evidence="1">
    <location>
        <begin position="1"/>
        <end position="35"/>
    </location>
</feature>
<accession>A0A061BLH7</accession>
<protein>
    <submittedName>
        <fullName evidence="2">RHTO0S15e03488g1_1</fullName>
    </submittedName>
</protein>
<reference evidence="2" key="1">
    <citation type="journal article" date="2014" name="Genome Announc.">
        <title>Draft genome sequence of Rhodosporidium toruloides CECT1137, an oleaginous yeast of biotechnological interest.</title>
        <authorList>
            <person name="Morin N."/>
            <person name="Calcas X."/>
            <person name="Devillers H."/>
            <person name="Durrens P."/>
            <person name="Sherman D.J."/>
            <person name="Nicaud J.-M."/>
            <person name="Neuveglise C."/>
        </authorList>
    </citation>
    <scope>NUCLEOTIDE SEQUENCE</scope>
    <source>
        <strain evidence="2">CECT1137</strain>
    </source>
</reference>
<name>A0A061BLH7_RHOTO</name>
<sequence length="260" mass="29079">MALPSTAPATSSMASAPVDSAAVLPRPRDSAPPPRPDLVDSLIALEAGLDGADARTVVALDALIDIARLRSACLDKVEAIRVERQRLMSEEILAHQRSRVLLGQARHEMALQEMWTAEIREVYARAAFENVDLSMAVEEKASGTGEELAGAEEVSREEMLNRQLFYLTHSMQKSERRLQSLLDTLRSLPNLSSTQTAHRQLHDIAILWTNQLVALSFKRQQMTQDLENVRRTRAAMEDKRDLIILDLVLDWNAMRSFGRA</sequence>
<evidence type="ECO:0000256" key="1">
    <source>
        <dbReference type="SAM" id="MobiDB-lite"/>
    </source>
</evidence>
<dbReference type="EMBL" id="LK052950">
    <property type="protein sequence ID" value="CDR47907.1"/>
    <property type="molecule type" value="Genomic_DNA"/>
</dbReference>
<evidence type="ECO:0000313" key="2">
    <source>
        <dbReference type="EMBL" id="CDR47907.1"/>
    </source>
</evidence>
<feature type="compositionally biased region" description="Low complexity" evidence="1">
    <location>
        <begin position="1"/>
        <end position="17"/>
    </location>
</feature>
<dbReference type="AlphaFoldDB" id="A0A061BLH7"/>